<evidence type="ECO:0000313" key="12">
    <source>
        <dbReference type="Proteomes" id="UP001500657"/>
    </source>
</evidence>
<feature type="transmembrane region" description="Helical" evidence="9">
    <location>
        <begin position="52"/>
        <end position="82"/>
    </location>
</feature>
<feature type="transmembrane region" description="Helical" evidence="9">
    <location>
        <begin position="94"/>
        <end position="114"/>
    </location>
</feature>
<comment type="caution">
    <text evidence="11">The sequence shown here is derived from an EMBL/GenBank/DDBJ whole genome shotgun (WGS) entry which is preliminary data.</text>
</comment>
<dbReference type="CDD" id="cd17315">
    <property type="entry name" value="MFS_GLUT_like"/>
    <property type="match status" value="1"/>
</dbReference>
<dbReference type="InterPro" id="IPR020846">
    <property type="entry name" value="MFS_dom"/>
</dbReference>
<dbReference type="PANTHER" id="PTHR48020:SF12">
    <property type="entry name" value="PROTON MYO-INOSITOL COTRANSPORTER"/>
    <property type="match status" value="1"/>
</dbReference>
<evidence type="ECO:0000256" key="7">
    <source>
        <dbReference type="RuleBase" id="RU003346"/>
    </source>
</evidence>
<dbReference type="NCBIfam" id="TIGR00879">
    <property type="entry name" value="SP"/>
    <property type="match status" value="1"/>
</dbReference>
<dbReference type="EMBL" id="BAAAFO010000002">
    <property type="protein sequence ID" value="GAA0251024.1"/>
    <property type="molecule type" value="Genomic_DNA"/>
</dbReference>
<dbReference type="Proteomes" id="UP001500657">
    <property type="component" value="Unassembled WGS sequence"/>
</dbReference>
<proteinExistence type="inferred from homology"/>
<sequence length="501" mass="53359">MRVHPAGAGDIGIDSNTQSVGKGKTMYQSDSEASAMTPLDVPAGQHRKPLPIIYIVGPIAALAGLLFGMDIGVISGALPLIAEAFHASDLVQEMIVSAMMAGAAVGAIGGGWLSHRFGRRVTLLISGLVFVVGAVGCAVAMSTTTLIVMRGLLGVAVGISSYIAPIYLSEMSPERNRGALIACYQLSIMIGILLAYLIGAGLSYSGNWRMMLGSMAPLAAILVVTMFFLPTSPRWLMSKKRDDEARAVLLRLRENDPVVAEAEMAAIRVSLQVEGNGFRLFRTNPNFRRSTYLGMLLQFMQQFTGANVILYYAPKILGLAGIATGANRMWGTVAIGALMVLATFIAIHQVDRLGRKPLLYIGYSVMGLCMLGMAALFHVGLGHGHSAGVAIALLVAFVIAYAMSAAPVVWILCSEIQPLNGRDFGVSCSTVTNWVSNFVVGATFLSLLTALGSGQTFALYAVLNFLFIGLVWRLLPETKGVTLENIERKLMAGVRLRDIGI</sequence>
<feature type="transmembrane region" description="Helical" evidence="9">
    <location>
        <begin position="329"/>
        <end position="347"/>
    </location>
</feature>
<accession>A0ABP3E5R6</accession>
<evidence type="ECO:0000256" key="1">
    <source>
        <dbReference type="ARBA" id="ARBA00004141"/>
    </source>
</evidence>
<dbReference type="PROSITE" id="PS00217">
    <property type="entry name" value="SUGAR_TRANSPORT_2"/>
    <property type="match status" value="1"/>
</dbReference>
<feature type="region of interest" description="Disordered" evidence="8">
    <location>
        <begin position="1"/>
        <end position="26"/>
    </location>
</feature>
<feature type="transmembrane region" description="Helical" evidence="9">
    <location>
        <begin position="359"/>
        <end position="381"/>
    </location>
</feature>
<evidence type="ECO:0000259" key="10">
    <source>
        <dbReference type="PROSITE" id="PS50850"/>
    </source>
</evidence>
<feature type="transmembrane region" description="Helical" evidence="9">
    <location>
        <begin position="434"/>
        <end position="451"/>
    </location>
</feature>
<dbReference type="Gene3D" id="1.20.1250.20">
    <property type="entry name" value="MFS general substrate transporter like domains"/>
    <property type="match status" value="1"/>
</dbReference>
<keyword evidence="6 9" id="KW-0472">Membrane</keyword>
<dbReference type="SUPFAM" id="SSF103473">
    <property type="entry name" value="MFS general substrate transporter"/>
    <property type="match status" value="1"/>
</dbReference>
<evidence type="ECO:0000256" key="4">
    <source>
        <dbReference type="ARBA" id="ARBA00022692"/>
    </source>
</evidence>
<dbReference type="InterPro" id="IPR003663">
    <property type="entry name" value="Sugar/inositol_transpt"/>
</dbReference>
<comment type="similarity">
    <text evidence="2 7">Belongs to the major facilitator superfamily. Sugar transporter (TC 2.A.1.1) family.</text>
</comment>
<reference evidence="12" key="1">
    <citation type="journal article" date="2019" name="Int. J. Syst. Evol. Microbiol.">
        <title>The Global Catalogue of Microorganisms (GCM) 10K type strain sequencing project: providing services to taxonomists for standard genome sequencing and annotation.</title>
        <authorList>
            <consortium name="The Broad Institute Genomics Platform"/>
            <consortium name="The Broad Institute Genome Sequencing Center for Infectious Disease"/>
            <person name="Wu L."/>
            <person name="Ma J."/>
        </authorList>
    </citation>
    <scope>NUCLEOTIDE SEQUENCE [LARGE SCALE GENOMIC DNA]</scope>
    <source>
        <strain evidence="12">JCM 16242</strain>
    </source>
</reference>
<dbReference type="PROSITE" id="PS50850">
    <property type="entry name" value="MFS"/>
    <property type="match status" value="1"/>
</dbReference>
<feature type="transmembrane region" description="Helical" evidence="9">
    <location>
        <begin position="210"/>
        <end position="231"/>
    </location>
</feature>
<gene>
    <name evidence="11" type="primary">galP</name>
    <name evidence="11" type="ORF">GCM10009126_15590</name>
</gene>
<evidence type="ECO:0000256" key="6">
    <source>
        <dbReference type="ARBA" id="ARBA00023136"/>
    </source>
</evidence>
<feature type="transmembrane region" description="Helical" evidence="9">
    <location>
        <begin position="121"/>
        <end position="141"/>
    </location>
</feature>
<feature type="transmembrane region" description="Helical" evidence="9">
    <location>
        <begin position="387"/>
        <end position="413"/>
    </location>
</feature>
<evidence type="ECO:0000256" key="3">
    <source>
        <dbReference type="ARBA" id="ARBA00022448"/>
    </source>
</evidence>
<keyword evidence="12" id="KW-1185">Reference proteome</keyword>
<keyword evidence="5 9" id="KW-1133">Transmembrane helix</keyword>
<dbReference type="PANTHER" id="PTHR48020">
    <property type="entry name" value="PROTON MYO-INOSITOL COTRANSPORTER"/>
    <property type="match status" value="1"/>
</dbReference>
<dbReference type="Pfam" id="PF00083">
    <property type="entry name" value="Sugar_tr"/>
    <property type="match status" value="1"/>
</dbReference>
<feature type="transmembrane region" description="Helical" evidence="9">
    <location>
        <begin position="457"/>
        <end position="475"/>
    </location>
</feature>
<keyword evidence="3 7" id="KW-0813">Transport</keyword>
<dbReference type="InterPro" id="IPR005829">
    <property type="entry name" value="Sugar_transporter_CS"/>
</dbReference>
<feature type="transmembrane region" description="Helical" evidence="9">
    <location>
        <begin position="292"/>
        <end position="313"/>
    </location>
</feature>
<evidence type="ECO:0000256" key="2">
    <source>
        <dbReference type="ARBA" id="ARBA00010992"/>
    </source>
</evidence>
<feature type="compositionally biased region" description="Polar residues" evidence="8">
    <location>
        <begin position="14"/>
        <end position="26"/>
    </location>
</feature>
<dbReference type="PRINTS" id="PR00171">
    <property type="entry name" value="SUGRTRNSPORT"/>
</dbReference>
<organism evidence="11 12">
    <name type="scientific">Rhodanobacter caeni</name>
    <dbReference type="NCBI Taxonomy" id="657654"/>
    <lineage>
        <taxon>Bacteria</taxon>
        <taxon>Pseudomonadati</taxon>
        <taxon>Pseudomonadota</taxon>
        <taxon>Gammaproteobacteria</taxon>
        <taxon>Lysobacterales</taxon>
        <taxon>Rhodanobacteraceae</taxon>
        <taxon>Rhodanobacter</taxon>
    </lineage>
</organism>
<feature type="domain" description="Major facilitator superfamily (MFS) profile" evidence="10">
    <location>
        <begin position="56"/>
        <end position="479"/>
    </location>
</feature>
<evidence type="ECO:0000256" key="9">
    <source>
        <dbReference type="SAM" id="Phobius"/>
    </source>
</evidence>
<dbReference type="InterPro" id="IPR050814">
    <property type="entry name" value="Myo-inositol_Transporter"/>
</dbReference>
<protein>
    <submittedName>
        <fullName evidence="11">Galactose/proton symporter</fullName>
    </submittedName>
</protein>
<evidence type="ECO:0000313" key="11">
    <source>
        <dbReference type="EMBL" id="GAA0251024.1"/>
    </source>
</evidence>
<comment type="subcellular location">
    <subcellularLocation>
        <location evidence="1">Membrane</location>
        <topology evidence="1">Multi-pass membrane protein</topology>
    </subcellularLocation>
</comment>
<name>A0ABP3E5R6_9GAMM</name>
<dbReference type="InterPro" id="IPR005828">
    <property type="entry name" value="MFS_sugar_transport-like"/>
</dbReference>
<dbReference type="InterPro" id="IPR036259">
    <property type="entry name" value="MFS_trans_sf"/>
</dbReference>
<keyword evidence="4 9" id="KW-0812">Transmembrane</keyword>
<feature type="transmembrane region" description="Helical" evidence="9">
    <location>
        <begin position="180"/>
        <end position="204"/>
    </location>
</feature>
<feature type="transmembrane region" description="Helical" evidence="9">
    <location>
        <begin position="147"/>
        <end position="168"/>
    </location>
</feature>
<evidence type="ECO:0000256" key="5">
    <source>
        <dbReference type="ARBA" id="ARBA00022989"/>
    </source>
</evidence>
<evidence type="ECO:0000256" key="8">
    <source>
        <dbReference type="SAM" id="MobiDB-lite"/>
    </source>
</evidence>